<gene>
    <name evidence="2" type="ORF">Q8A49_07430</name>
</gene>
<evidence type="ECO:0000313" key="2">
    <source>
        <dbReference type="EMBL" id="MEE2050324.1"/>
    </source>
</evidence>
<evidence type="ECO:0000256" key="1">
    <source>
        <dbReference type="SAM" id="Phobius"/>
    </source>
</evidence>
<feature type="transmembrane region" description="Helical" evidence="1">
    <location>
        <begin position="82"/>
        <end position="102"/>
    </location>
</feature>
<protein>
    <recommendedName>
        <fullName evidence="4">C2H2-type domain-containing protein</fullName>
    </recommendedName>
</protein>
<keyword evidence="1" id="KW-0812">Transmembrane</keyword>
<organism evidence="2 3">
    <name type="scientific">Nocardiopsis tropica</name>
    <dbReference type="NCBI Taxonomy" id="109330"/>
    <lineage>
        <taxon>Bacteria</taxon>
        <taxon>Bacillati</taxon>
        <taxon>Actinomycetota</taxon>
        <taxon>Actinomycetes</taxon>
        <taxon>Streptosporangiales</taxon>
        <taxon>Nocardiopsidaceae</taxon>
        <taxon>Nocardiopsis</taxon>
    </lineage>
</organism>
<comment type="caution">
    <text evidence="2">The sequence shown here is derived from an EMBL/GenBank/DDBJ whole genome shotgun (WGS) entry which is preliminary data.</text>
</comment>
<proteinExistence type="predicted"/>
<keyword evidence="1" id="KW-0472">Membrane</keyword>
<dbReference type="EMBL" id="JAUUCC010000013">
    <property type="protein sequence ID" value="MEE2050324.1"/>
    <property type="molecule type" value="Genomic_DNA"/>
</dbReference>
<evidence type="ECO:0008006" key="4">
    <source>
        <dbReference type="Google" id="ProtNLM"/>
    </source>
</evidence>
<evidence type="ECO:0000313" key="3">
    <source>
        <dbReference type="Proteomes" id="UP001348641"/>
    </source>
</evidence>
<feature type="transmembrane region" description="Helical" evidence="1">
    <location>
        <begin position="56"/>
        <end position="76"/>
    </location>
</feature>
<reference evidence="2 3" key="1">
    <citation type="submission" date="2023-07" db="EMBL/GenBank/DDBJ databases">
        <authorList>
            <person name="Girao M."/>
            <person name="Carvalho M.F."/>
        </authorList>
    </citation>
    <scope>NUCLEOTIDE SEQUENCE [LARGE SCALE GENOMIC DNA]</scope>
    <source>
        <strain evidence="2 3">66/93</strain>
    </source>
</reference>
<keyword evidence="1" id="KW-1133">Transmembrane helix</keyword>
<name>A0ABU7KMT1_9ACTN</name>
<sequence>MTAHPIGSITLNGTVTCNLCPWAASDRLDPVGALKDHRTTDHPGALPTAPASTRHAAGIVLGALLVVGFGALTAAAWTAGGWWTIAAIPCGLMSALGAFGIAQDAQRAPRDGKGRRLR</sequence>
<dbReference type="RefSeq" id="WP_330157549.1">
    <property type="nucleotide sequence ID" value="NZ_BAAAJA010000059.1"/>
</dbReference>
<dbReference type="Proteomes" id="UP001348641">
    <property type="component" value="Unassembled WGS sequence"/>
</dbReference>
<accession>A0ABU7KMT1</accession>